<dbReference type="Proteomes" id="UP000007875">
    <property type="component" value="Unassembled WGS sequence"/>
</dbReference>
<evidence type="ECO:0000256" key="1">
    <source>
        <dbReference type="ARBA" id="ARBA00022441"/>
    </source>
</evidence>
<dbReference type="SUPFAM" id="SSF54695">
    <property type="entry name" value="POZ domain"/>
    <property type="match status" value="1"/>
</dbReference>
<dbReference type="SMART" id="SM00612">
    <property type="entry name" value="Kelch"/>
    <property type="match status" value="6"/>
</dbReference>
<dbReference type="AlphaFoldDB" id="H2YHH6"/>
<organism evidence="4 5">
    <name type="scientific">Ciona savignyi</name>
    <name type="common">Pacific transparent sea squirt</name>
    <dbReference type="NCBI Taxonomy" id="51511"/>
    <lineage>
        <taxon>Eukaryota</taxon>
        <taxon>Metazoa</taxon>
        <taxon>Chordata</taxon>
        <taxon>Tunicata</taxon>
        <taxon>Ascidiacea</taxon>
        <taxon>Phlebobranchia</taxon>
        <taxon>Cionidae</taxon>
        <taxon>Ciona</taxon>
    </lineage>
</organism>
<dbReference type="InterPro" id="IPR015915">
    <property type="entry name" value="Kelch-typ_b-propeller"/>
</dbReference>
<dbReference type="PROSITE" id="PS50097">
    <property type="entry name" value="BTB"/>
    <property type="match status" value="1"/>
</dbReference>
<sequence length="562" mass="62212">MASDENRVEIDHAAAMLRNIHDHLEKEQLCDVVIVAGTKRISAHRLVLSSVSEYFRAMFNSDVREAVENEVTMTDEDPEALESLIRYMYTGKLELKEENVERTLSTANMLRLDAVVESGCSFLQQQLHPSNCLGIRSFADIQGCRGLYKQAHSYTMEHFTEVTRNQEFLLLPLSQVCDLFASDEVNVPSETNMFEAVLLWVKHDEAARKKHMSELLSHIRLTHIPKEFVADVVQSNPYIRESLACEHQVIASLVHHLLPGRRPCLQPPRKSTTGHLFAIGGMDTSKGATSIEQYDARTNQWCHVANMTGRRLQFGVAVLDNKLFVVGGRDGLKTLNSVECFNSKTKSWSVMPPVATHRHGLGVAVLCGPMYAVGGHDGWSYLNTVERWDPQARAWNYVAPMSVARSTVGVAVLHDKLYAVGGRDGSSCLRSVECFDPHTNKWTNCAPMSKRRGGVGVGVCGSHLYAIGGHDAPASNQMSKLSETVERYDPKTDQWSTVAPMSVPRDAVGICVLGGRLYACGGYDGQSYLATCESYDPQSNEWTDIASLKTGRAGTVVVHVCH</sequence>
<dbReference type="FunFam" id="2.120.10.80:FF:000021">
    <property type="entry name" value="kelch-like protein 1 isoform X2"/>
    <property type="match status" value="1"/>
</dbReference>
<dbReference type="InterPro" id="IPR000210">
    <property type="entry name" value="BTB/POZ_dom"/>
</dbReference>
<dbReference type="FunCoup" id="H2YHH6">
    <property type="interactions" value="2"/>
</dbReference>
<keyword evidence="2" id="KW-0677">Repeat</keyword>
<keyword evidence="1" id="KW-0880">Kelch repeat</keyword>
<dbReference type="FunFam" id="1.25.40.420:FF:000001">
    <property type="entry name" value="Kelch-like family member 12"/>
    <property type="match status" value="1"/>
</dbReference>
<dbReference type="STRING" id="51511.ENSCSAVP00000004775"/>
<dbReference type="PANTHER" id="PTHR24412">
    <property type="entry name" value="KELCH PROTEIN"/>
    <property type="match status" value="1"/>
</dbReference>
<reference evidence="4" key="2">
    <citation type="submission" date="2025-08" db="UniProtKB">
        <authorList>
            <consortium name="Ensembl"/>
        </authorList>
    </citation>
    <scope>IDENTIFICATION</scope>
</reference>
<dbReference type="PIRSF" id="PIRSF037037">
    <property type="entry name" value="Kelch-like_protein_gigaxonin"/>
    <property type="match status" value="1"/>
</dbReference>
<dbReference type="CDD" id="cd18234">
    <property type="entry name" value="BTB_POZ_KLHL1-like"/>
    <property type="match status" value="1"/>
</dbReference>
<dbReference type="Pfam" id="PF00651">
    <property type="entry name" value="BTB"/>
    <property type="match status" value="1"/>
</dbReference>
<dbReference type="GeneTree" id="ENSGT00940000155358"/>
<dbReference type="Pfam" id="PF07707">
    <property type="entry name" value="BACK"/>
    <property type="match status" value="1"/>
</dbReference>
<proteinExistence type="predicted"/>
<evidence type="ECO:0000313" key="4">
    <source>
        <dbReference type="Ensembl" id="ENSCSAVP00000004775.1"/>
    </source>
</evidence>
<dbReference type="PANTHER" id="PTHR24412:SF450">
    <property type="entry name" value="KELCH-LIKE PROTEIN DIABLO"/>
    <property type="match status" value="1"/>
</dbReference>
<dbReference type="OMA" id="HFMEVTK"/>
<evidence type="ECO:0000256" key="2">
    <source>
        <dbReference type="ARBA" id="ARBA00022737"/>
    </source>
</evidence>
<dbReference type="Pfam" id="PF24681">
    <property type="entry name" value="Kelch_KLHDC2_KLHL20_DRC7"/>
    <property type="match status" value="1"/>
</dbReference>
<protein>
    <recommendedName>
        <fullName evidence="3">BTB domain-containing protein</fullName>
    </recommendedName>
</protein>
<dbReference type="InterPro" id="IPR011705">
    <property type="entry name" value="BACK"/>
</dbReference>
<dbReference type="SUPFAM" id="SSF117281">
    <property type="entry name" value="Kelch motif"/>
    <property type="match status" value="2"/>
</dbReference>
<dbReference type="SMART" id="SM00875">
    <property type="entry name" value="BACK"/>
    <property type="match status" value="1"/>
</dbReference>
<reference evidence="4" key="3">
    <citation type="submission" date="2025-09" db="UniProtKB">
        <authorList>
            <consortium name="Ensembl"/>
        </authorList>
    </citation>
    <scope>IDENTIFICATION</scope>
</reference>
<dbReference type="InParanoid" id="H2YHH6"/>
<evidence type="ECO:0000259" key="3">
    <source>
        <dbReference type="PROSITE" id="PS50097"/>
    </source>
</evidence>
<feature type="domain" description="BTB" evidence="3">
    <location>
        <begin position="30"/>
        <end position="97"/>
    </location>
</feature>
<evidence type="ECO:0000313" key="5">
    <source>
        <dbReference type="Proteomes" id="UP000007875"/>
    </source>
</evidence>
<dbReference type="SMART" id="SM00225">
    <property type="entry name" value="BTB"/>
    <property type="match status" value="1"/>
</dbReference>
<dbReference type="Gene3D" id="3.30.710.10">
    <property type="entry name" value="Potassium Channel Kv1.1, Chain A"/>
    <property type="match status" value="1"/>
</dbReference>
<keyword evidence="5" id="KW-1185">Reference proteome</keyword>
<reference evidence="5" key="1">
    <citation type="submission" date="2003-08" db="EMBL/GenBank/DDBJ databases">
        <authorList>
            <person name="Birren B."/>
            <person name="Nusbaum C."/>
            <person name="Abebe A."/>
            <person name="Abouelleil A."/>
            <person name="Adekoya E."/>
            <person name="Ait-zahra M."/>
            <person name="Allen N."/>
            <person name="Allen T."/>
            <person name="An P."/>
            <person name="Anderson M."/>
            <person name="Anderson S."/>
            <person name="Arachchi H."/>
            <person name="Armbruster J."/>
            <person name="Bachantsang P."/>
            <person name="Baldwin J."/>
            <person name="Barry A."/>
            <person name="Bayul T."/>
            <person name="Blitshsteyn B."/>
            <person name="Bloom T."/>
            <person name="Blye J."/>
            <person name="Boguslavskiy L."/>
            <person name="Borowsky M."/>
            <person name="Boukhgalter B."/>
            <person name="Brunache A."/>
            <person name="Butler J."/>
            <person name="Calixte N."/>
            <person name="Calvo S."/>
            <person name="Camarata J."/>
            <person name="Campo K."/>
            <person name="Chang J."/>
            <person name="Cheshatsang Y."/>
            <person name="Citroen M."/>
            <person name="Collymore A."/>
            <person name="Considine T."/>
            <person name="Cook A."/>
            <person name="Cooke P."/>
            <person name="Corum B."/>
            <person name="Cuomo C."/>
            <person name="David R."/>
            <person name="Dawoe T."/>
            <person name="Degray S."/>
            <person name="Dodge S."/>
            <person name="Dooley K."/>
            <person name="Dorje P."/>
            <person name="Dorjee K."/>
            <person name="Dorris L."/>
            <person name="Duffey N."/>
            <person name="Dupes A."/>
            <person name="Elkins T."/>
            <person name="Engels R."/>
            <person name="Erickson J."/>
            <person name="Farina A."/>
            <person name="Faro S."/>
            <person name="Ferreira P."/>
            <person name="Fischer H."/>
            <person name="Fitzgerald M."/>
            <person name="Foley K."/>
            <person name="Gage D."/>
            <person name="Galagan J."/>
            <person name="Gearin G."/>
            <person name="Gnerre S."/>
            <person name="Gnirke A."/>
            <person name="Goyette A."/>
            <person name="Graham J."/>
            <person name="Grandbois E."/>
            <person name="Gyaltsen K."/>
            <person name="Hafez N."/>
            <person name="Hagopian D."/>
            <person name="Hagos B."/>
            <person name="Hall J."/>
            <person name="Hatcher B."/>
            <person name="Heller A."/>
            <person name="Higgins H."/>
            <person name="Honan T."/>
            <person name="Horn A."/>
            <person name="Houde N."/>
            <person name="Hughes L."/>
            <person name="Hulme W."/>
            <person name="Husby E."/>
            <person name="Iliev I."/>
            <person name="Jaffe D."/>
            <person name="Jones C."/>
            <person name="Kamal M."/>
            <person name="Kamat A."/>
            <person name="Kamvysselis M."/>
            <person name="Karlsson E."/>
            <person name="Kells C."/>
            <person name="Kieu A."/>
            <person name="Kisner P."/>
            <person name="Kodira C."/>
            <person name="Kulbokas E."/>
            <person name="Labutti K."/>
            <person name="Lama D."/>
            <person name="Landers T."/>
            <person name="Leger J."/>
            <person name="Levine S."/>
            <person name="Lewis D."/>
            <person name="Lewis T."/>
            <person name="Lindblad-toh K."/>
            <person name="Liu X."/>
            <person name="Lokyitsang T."/>
            <person name="Lokyitsang Y."/>
            <person name="Lucien O."/>
            <person name="Lui A."/>
            <person name="Ma L.J."/>
            <person name="Mabbitt R."/>
            <person name="Macdonald J."/>
            <person name="Maclean C."/>
            <person name="Major J."/>
            <person name="Manning J."/>
            <person name="Marabella R."/>
            <person name="Maru K."/>
            <person name="Matthews C."/>
            <person name="Mauceli E."/>
            <person name="Mccarthy M."/>
            <person name="Mcdonough S."/>
            <person name="Mcghee T."/>
            <person name="Meldrim J."/>
            <person name="Meneus L."/>
            <person name="Mesirov J."/>
            <person name="Mihalev A."/>
            <person name="Mihova T."/>
            <person name="Mikkelsen T."/>
            <person name="Mlenga V."/>
            <person name="Moru K."/>
            <person name="Mozes J."/>
            <person name="Mulrain L."/>
            <person name="Munson G."/>
            <person name="Naylor J."/>
            <person name="Newes C."/>
            <person name="Nguyen C."/>
            <person name="Nguyen N."/>
            <person name="Nguyen T."/>
            <person name="Nicol R."/>
            <person name="Nielsen C."/>
            <person name="Nizzari M."/>
            <person name="Norbu C."/>
            <person name="Norbu N."/>
            <person name="O'donnell P."/>
            <person name="Okoawo O."/>
            <person name="O'leary S."/>
            <person name="Omotosho B."/>
            <person name="O'neill K."/>
            <person name="Osman S."/>
            <person name="Parker S."/>
            <person name="Perrin D."/>
            <person name="Phunkhang P."/>
            <person name="Piqani B."/>
            <person name="Purcell S."/>
            <person name="Rachupka T."/>
            <person name="Ramasamy U."/>
            <person name="Rameau R."/>
            <person name="Ray V."/>
            <person name="Raymond C."/>
            <person name="Retta R."/>
            <person name="Richardson S."/>
            <person name="Rise C."/>
            <person name="Rodriguez J."/>
            <person name="Rogers J."/>
            <person name="Rogov P."/>
            <person name="Rutman M."/>
            <person name="Schupbach R."/>
            <person name="Seaman C."/>
            <person name="Settipalli S."/>
            <person name="Sharpe T."/>
            <person name="Sheridan J."/>
            <person name="Sherpa N."/>
            <person name="Shi J."/>
            <person name="Smirnov S."/>
            <person name="Smith C."/>
            <person name="Sougnez C."/>
            <person name="Spencer B."/>
            <person name="Stalker J."/>
            <person name="Stange-thomann N."/>
            <person name="Stavropoulos S."/>
            <person name="Stetson K."/>
            <person name="Stone C."/>
            <person name="Stone S."/>
            <person name="Stubbs M."/>
            <person name="Talamas J."/>
            <person name="Tchuinga P."/>
            <person name="Tenzing P."/>
            <person name="Tesfaye S."/>
            <person name="Theodore J."/>
            <person name="Thoulutsang Y."/>
            <person name="Topham K."/>
            <person name="Towey S."/>
            <person name="Tsamla T."/>
            <person name="Tsomo N."/>
            <person name="Vallee D."/>
            <person name="Vassiliev H."/>
            <person name="Venkataraman V."/>
            <person name="Vinson J."/>
            <person name="Vo A."/>
            <person name="Wade C."/>
            <person name="Wang S."/>
            <person name="Wangchuk T."/>
            <person name="Wangdi T."/>
            <person name="Whittaker C."/>
            <person name="Wilkinson J."/>
            <person name="Wu Y."/>
            <person name="Wyman D."/>
            <person name="Yadav S."/>
            <person name="Yang S."/>
            <person name="Yang X."/>
            <person name="Yeager S."/>
            <person name="Yee E."/>
            <person name="Young G."/>
            <person name="Zainoun J."/>
            <person name="Zembeck L."/>
            <person name="Zimmer A."/>
            <person name="Zody M."/>
            <person name="Lander E."/>
        </authorList>
    </citation>
    <scope>NUCLEOTIDE SEQUENCE [LARGE SCALE GENOMIC DNA]</scope>
</reference>
<dbReference type="InterPro" id="IPR011333">
    <property type="entry name" value="SKP1/BTB/POZ_sf"/>
</dbReference>
<dbReference type="Gene3D" id="2.120.10.80">
    <property type="entry name" value="Kelch-type beta propeller"/>
    <property type="match status" value="2"/>
</dbReference>
<dbReference type="InterPro" id="IPR006652">
    <property type="entry name" value="Kelch_1"/>
</dbReference>
<dbReference type="Ensembl" id="ENSCSAVT00000004843.1">
    <property type="protein sequence ID" value="ENSCSAVP00000004775.1"/>
    <property type="gene ID" value="ENSCSAVG00000002851.1"/>
</dbReference>
<dbReference type="Pfam" id="PF01344">
    <property type="entry name" value="Kelch_1"/>
    <property type="match status" value="1"/>
</dbReference>
<dbReference type="InterPro" id="IPR017096">
    <property type="entry name" value="BTB-kelch_protein"/>
</dbReference>
<dbReference type="eggNOG" id="KOG4441">
    <property type="taxonomic scope" value="Eukaryota"/>
</dbReference>
<dbReference type="Gene3D" id="1.25.40.420">
    <property type="match status" value="1"/>
</dbReference>
<accession>H2YHH6</accession>
<dbReference type="CDD" id="cd18444">
    <property type="entry name" value="BACK_KLHL1_like"/>
    <property type="match status" value="1"/>
</dbReference>
<dbReference type="FunFam" id="2.120.10.80:FF:000017">
    <property type="entry name" value="kelch-like protein 1 isoform X2"/>
    <property type="match status" value="1"/>
</dbReference>
<name>H2YHH6_CIOSA</name>